<evidence type="ECO:0000313" key="3">
    <source>
        <dbReference type="Proteomes" id="UP000008630"/>
    </source>
</evidence>
<keyword evidence="1" id="KW-0175">Coiled coil</keyword>
<dbReference type="STRING" id="693979.Bache_1688"/>
<gene>
    <name evidence="2" type="ordered locus">Bache_1688</name>
</gene>
<evidence type="ECO:0000256" key="1">
    <source>
        <dbReference type="SAM" id="Coils"/>
    </source>
</evidence>
<keyword evidence="3" id="KW-1185">Reference proteome</keyword>
<feature type="coiled-coil region" evidence="1">
    <location>
        <begin position="52"/>
        <end position="185"/>
    </location>
</feature>
<proteinExistence type="predicted"/>
<dbReference type="EMBL" id="CP002352">
    <property type="protein sequence ID" value="ADV43688.1"/>
    <property type="molecule type" value="Genomic_DNA"/>
</dbReference>
<dbReference type="Proteomes" id="UP000008630">
    <property type="component" value="Chromosome"/>
</dbReference>
<reference evidence="2 3" key="2">
    <citation type="journal article" date="2011" name="Stand. Genomic Sci.">
        <title>Complete genome sequence of Bacteroides helcogenes type strain (P 36-108).</title>
        <authorList>
            <person name="Pati A."/>
            <person name="Gronow S."/>
            <person name="Zeytun A."/>
            <person name="Lapidus A."/>
            <person name="Nolan M."/>
            <person name="Hammon N."/>
            <person name="Deshpande S."/>
            <person name="Cheng J.F."/>
            <person name="Tapia R."/>
            <person name="Han C."/>
            <person name="Goodwin L."/>
            <person name="Pitluck S."/>
            <person name="Liolios K."/>
            <person name="Pagani I."/>
            <person name="Ivanova N."/>
            <person name="Mavromatis K."/>
            <person name="Chen A."/>
            <person name="Palaniappan K."/>
            <person name="Land M."/>
            <person name="Hauser L."/>
            <person name="Chang Y.J."/>
            <person name="Jeffries C.D."/>
            <person name="Detter J.C."/>
            <person name="Brambilla E."/>
            <person name="Rohde M."/>
            <person name="Goker M."/>
            <person name="Woyke T."/>
            <person name="Bristow J."/>
            <person name="Eisen J.A."/>
            <person name="Markowitz V."/>
            <person name="Hugenholtz P."/>
            <person name="Kyrpides N.C."/>
            <person name="Klenk H.P."/>
            <person name="Lucas S."/>
        </authorList>
    </citation>
    <scope>NUCLEOTIDE SEQUENCE [LARGE SCALE GENOMIC DNA]</scope>
    <source>
        <strain evidence="3">ATCC 35417 / DSM 20613 / JCM 6297 / CCUG 15421 / P 36-108</strain>
    </source>
</reference>
<dbReference type="PANTHER" id="PTHR23159:SF31">
    <property type="entry name" value="CENTROSOME-ASSOCIATED PROTEIN CEP250 ISOFORM X1"/>
    <property type="match status" value="1"/>
</dbReference>
<dbReference type="eggNOG" id="ENOG502ZMX3">
    <property type="taxonomic scope" value="Bacteria"/>
</dbReference>
<organism evidence="2 3">
    <name type="scientific">Bacteroides helcogenes (strain ATCC 35417 / DSM 20613 / JCM 6297 / CCUG 15421 / P 36-108)</name>
    <dbReference type="NCBI Taxonomy" id="693979"/>
    <lineage>
        <taxon>Bacteria</taxon>
        <taxon>Pseudomonadati</taxon>
        <taxon>Bacteroidota</taxon>
        <taxon>Bacteroidia</taxon>
        <taxon>Bacteroidales</taxon>
        <taxon>Bacteroidaceae</taxon>
        <taxon>Bacteroides</taxon>
    </lineage>
</organism>
<dbReference type="PANTHER" id="PTHR23159">
    <property type="entry name" value="CENTROSOMAL PROTEIN 2"/>
    <property type="match status" value="1"/>
</dbReference>
<protein>
    <submittedName>
        <fullName evidence="2">Uncharacterized protein</fullName>
    </submittedName>
</protein>
<accession>E6SN19</accession>
<name>E6SN19_BACT6</name>
<evidence type="ECO:0000313" key="2">
    <source>
        <dbReference type="EMBL" id="ADV43688.1"/>
    </source>
</evidence>
<sequence length="627" mass="70292">MIVAVLLGAMSLGACVDDNESASVTAVRTAKAEQLKSIAAMNNAEASAKAILAAADAALKNAQAEAEKAKAAYDNAQAEIAKKQIELIELQKAEQTIENQKKQAELEQQLSNLEVTKKANEQKLAQIAANMKQAETETQAALLRSQLALKQAEQELLDYDKQLAEAATQAEKDKLLQERQELQNLASTYSITVNNLISAQSMLSMYKQNLVYVEANLVTMEESKKQAIIDNNNTISLNEMKIAKYKLYANYTQDLTTLSNKISELDAEQERLWDEYIVANNAFYAMNVDVEASTKATNDIQKDKFYQFAVNCQYMDADGNLQPIEFCIGQYLPASYYTRSGKWYSYKGEEYTQLRTFGDSIGVDFPKSSDFVTDIRVVENAVNDYIDMVNGWSTSNKEQLKLYQAVYNGKATKDMYDSNLEAVACRNAVDSTAYLKTAYNAATDATEKADLYQRYKNALDKETFWKNQIDNYTNRLADNDVLISRVKDQWDMYQKFDANKLVLQAKMDKRNEQNVEEYKSKVAAWIVSMDKSEAYNACYTELTAAQTIYYGNNGDKGASELASDIKDLEEENARLKKDNEDISNITSQQETIAGWKNRITAQEAVVKAKEVAVANAKADLDAAMPKE</sequence>
<reference key="1">
    <citation type="submission" date="2010-11" db="EMBL/GenBank/DDBJ databases">
        <title>The complete genome of Bacteroides helcogenes P 36-108.</title>
        <authorList>
            <consortium name="US DOE Joint Genome Institute (JGI-PGF)"/>
            <person name="Lucas S."/>
            <person name="Copeland A."/>
            <person name="Lapidus A."/>
            <person name="Bruce D."/>
            <person name="Goodwin L."/>
            <person name="Pitluck S."/>
            <person name="Kyrpides N."/>
            <person name="Mavromatis K."/>
            <person name="Ivanova N."/>
            <person name="Zeytun A."/>
            <person name="Brettin T."/>
            <person name="Detter J.C."/>
            <person name="Tapia R."/>
            <person name="Han C."/>
            <person name="Land M."/>
            <person name="Hauser L."/>
            <person name="Markowitz V."/>
            <person name="Cheng J.-F."/>
            <person name="Hugenholtz P."/>
            <person name="Woyke T."/>
            <person name="Wu D."/>
            <person name="Gronow S."/>
            <person name="Wellnitz S."/>
            <person name="Brambilla E."/>
            <person name="Klenk H.-P."/>
            <person name="Eisen J.A."/>
        </authorList>
    </citation>
    <scope>NUCLEOTIDE SEQUENCE</scope>
    <source>
        <strain>P 36-108</strain>
    </source>
</reference>
<feature type="coiled-coil region" evidence="1">
    <location>
        <begin position="558"/>
        <end position="588"/>
    </location>
</feature>
<dbReference type="KEGG" id="bhl:Bache_1688"/>
<dbReference type="HOGENOM" id="CLU_435939_0_0_10"/>
<dbReference type="AlphaFoldDB" id="E6SN19"/>